<protein>
    <submittedName>
        <fullName evidence="1">Ryanodine receptor 2</fullName>
    </submittedName>
</protein>
<dbReference type="Proteomes" id="UP001434883">
    <property type="component" value="Unassembled WGS sequence"/>
</dbReference>
<gene>
    <name evidence="1" type="primary">RYR2_2</name>
    <name evidence="1" type="ORF">XENOCAPTIV_010428</name>
</gene>
<reference evidence="1 2" key="1">
    <citation type="submission" date="2021-06" db="EMBL/GenBank/DDBJ databases">
        <authorList>
            <person name="Palmer J.M."/>
        </authorList>
    </citation>
    <scope>NUCLEOTIDE SEQUENCE [LARGE SCALE GENOMIC DNA]</scope>
    <source>
        <strain evidence="1 2">XC_2019</strain>
        <tissue evidence="1">Muscle</tissue>
    </source>
</reference>
<comment type="caution">
    <text evidence="1">The sequence shown here is derived from an EMBL/GenBank/DDBJ whole genome shotgun (WGS) entry which is preliminary data.</text>
</comment>
<dbReference type="EMBL" id="JAHRIN010044291">
    <property type="protein sequence ID" value="MEQ2207315.1"/>
    <property type="molecule type" value="Genomic_DNA"/>
</dbReference>
<dbReference type="InterPro" id="IPR015925">
    <property type="entry name" value="Ryanodine_IP3_receptor"/>
</dbReference>
<dbReference type="PANTHER" id="PTHR46399">
    <property type="entry name" value="B30.2/SPRY DOMAIN-CONTAINING PROTEIN"/>
    <property type="match status" value="1"/>
</dbReference>
<dbReference type="PANTHER" id="PTHR46399:SF7">
    <property type="entry name" value="RYANODINE RECEPTOR 2"/>
    <property type="match status" value="1"/>
</dbReference>
<name>A0ABV0RGP5_9TELE</name>
<sequence>VTRMDGTVESCPCLKVTQKSFGSQNSYNDITFYRLSMPIECAESRSLSYGSIFSPKRVTDPTVPLIKCHCHHV</sequence>
<feature type="non-terminal residue" evidence="1">
    <location>
        <position position="1"/>
    </location>
</feature>
<evidence type="ECO:0000313" key="1">
    <source>
        <dbReference type="EMBL" id="MEQ2207315.1"/>
    </source>
</evidence>
<keyword evidence="1" id="KW-0675">Receptor</keyword>
<proteinExistence type="predicted"/>
<evidence type="ECO:0000313" key="2">
    <source>
        <dbReference type="Proteomes" id="UP001434883"/>
    </source>
</evidence>
<keyword evidence="2" id="KW-1185">Reference proteome</keyword>
<accession>A0ABV0RGP5</accession>
<organism evidence="1 2">
    <name type="scientific">Xenoophorus captivus</name>
    <dbReference type="NCBI Taxonomy" id="1517983"/>
    <lineage>
        <taxon>Eukaryota</taxon>
        <taxon>Metazoa</taxon>
        <taxon>Chordata</taxon>
        <taxon>Craniata</taxon>
        <taxon>Vertebrata</taxon>
        <taxon>Euteleostomi</taxon>
        <taxon>Actinopterygii</taxon>
        <taxon>Neopterygii</taxon>
        <taxon>Teleostei</taxon>
        <taxon>Neoteleostei</taxon>
        <taxon>Acanthomorphata</taxon>
        <taxon>Ovalentaria</taxon>
        <taxon>Atherinomorphae</taxon>
        <taxon>Cyprinodontiformes</taxon>
        <taxon>Goodeidae</taxon>
        <taxon>Xenoophorus</taxon>
    </lineage>
</organism>